<dbReference type="InterPro" id="IPR044492">
    <property type="entry name" value="P_typ_ATPase_HD_dom"/>
</dbReference>
<dbReference type="EMBL" id="CAJNRE010000065">
    <property type="protein sequence ID" value="CAF1914049.1"/>
    <property type="molecule type" value="Genomic_DNA"/>
</dbReference>
<comment type="subcellular location">
    <subcellularLocation>
        <location evidence="1">Endomembrane system</location>
        <topology evidence="1">Multi-pass membrane protein</topology>
    </subcellularLocation>
    <subcellularLocation>
        <location evidence="12">Membrane</location>
        <topology evidence="12">Multi-pass membrane protein</topology>
    </subcellularLocation>
</comment>
<dbReference type="InterPro" id="IPR023298">
    <property type="entry name" value="ATPase_P-typ_TM_dom_sf"/>
</dbReference>
<evidence type="ECO:0000256" key="6">
    <source>
        <dbReference type="ARBA" id="ARBA00022840"/>
    </source>
</evidence>
<protein>
    <recommendedName>
        <fullName evidence="12">Calcium-transporting ATPase</fullName>
        <ecNumber evidence="12">7.2.2.10</ecNumber>
    </recommendedName>
</protein>
<dbReference type="PRINTS" id="PR00120">
    <property type="entry name" value="HATPASE"/>
</dbReference>
<dbReference type="NCBIfam" id="TIGR01494">
    <property type="entry name" value="ATPase_P-type"/>
    <property type="match status" value="2"/>
</dbReference>
<comment type="catalytic activity">
    <reaction evidence="12">
        <text>Ca(2+)(in) + ATP + H2O = Ca(2+)(out) + ADP + phosphate + H(+)</text>
        <dbReference type="Rhea" id="RHEA:18105"/>
        <dbReference type="ChEBI" id="CHEBI:15377"/>
        <dbReference type="ChEBI" id="CHEBI:15378"/>
        <dbReference type="ChEBI" id="CHEBI:29108"/>
        <dbReference type="ChEBI" id="CHEBI:30616"/>
        <dbReference type="ChEBI" id="CHEBI:43474"/>
        <dbReference type="ChEBI" id="CHEBI:456216"/>
        <dbReference type="EC" id="7.2.2.10"/>
    </reaction>
</comment>
<evidence type="ECO:0000256" key="4">
    <source>
        <dbReference type="ARBA" id="ARBA00022692"/>
    </source>
</evidence>
<feature type="transmembrane region" description="Helical" evidence="12">
    <location>
        <begin position="51"/>
        <end position="70"/>
    </location>
</feature>
<comment type="function">
    <text evidence="12">Catalyzes the hydrolysis of ATP coupled with the transport of calcium.</text>
</comment>
<keyword evidence="10 12" id="KW-0472">Membrane</keyword>
<evidence type="ECO:0000256" key="8">
    <source>
        <dbReference type="ARBA" id="ARBA00022989"/>
    </source>
</evidence>
<dbReference type="InterPro" id="IPR001757">
    <property type="entry name" value="P_typ_ATPase"/>
</dbReference>
<dbReference type="GO" id="GO:0005524">
    <property type="term" value="F:ATP binding"/>
    <property type="evidence" value="ECO:0007669"/>
    <property type="project" value="UniProtKB-KW"/>
</dbReference>
<evidence type="ECO:0000313" key="15">
    <source>
        <dbReference type="Proteomes" id="UP000663824"/>
    </source>
</evidence>
<evidence type="ECO:0000256" key="11">
    <source>
        <dbReference type="ARBA" id="ARBA00047330"/>
    </source>
</evidence>
<keyword evidence="6 12" id="KW-0067">ATP-binding</keyword>
<sequence length="700" mass="77137">MGTHVLTGNAKGIVICTGENSEFGKVFQMMQQQEAPKTPLQKSMDALGKQLSFYSLSIIGFIVIVGWLQGRHLLEMFTIGVSLAVAAIPEGLPIVVTVTLALGVQRMAKREAIVKKLPIVETLGCVTVVCSDKTGTLTKNEMTVTNILTSDGDAAEVTGSGYDGQGDVICGHERVTYDSHPLISKIVEVGAVCNNAEIINSQLRGQPTEGALLVVAMKMNIPHLREQFYREREWPFSHENKYMAVQCTPKYNPNEIRLYVKGAIEQVLKLAKRYLRQGAAVPLTDDNIRGFITDSNQMAAKGLRILAMATGTSFDDLTYVGMVGIIDPERPKVEQAISQLKTGGVIVKMITGDAEKTAKAIASRLKIYSSDDLSLSGEDLDHMNAAELRDAVLHTSVFYRVSPKHKLTIVKALQAQGHIVSMTGDGVNDAVALKAADIGIAMGQTGTDVCKEAADMILVKDDFYTIMAAIEEGKAIFHNIKNFVRFQLSTSIAALSLITLSTVFHFPNPLNAMQILWINIIMDGPPAQSLGVEPVDHDVLKKPPRKVTDSMIDKNLIVHILTSAIVIVFGTLCVFYAEMRDGKVTPRDTTMTFTCFVFFDMFNALSCRSQTKFIFEIGLFSNRYFVVAVFLSIVGQLAVIYLPPLQFVFQTEALSAADLFYLTCLTSSVFFVNEFRKLISRIILKRQLNHKNMLIHQWMV</sequence>
<keyword evidence="7" id="KW-1278">Translocase</keyword>
<gene>
    <name evidence="14" type="ORF">MBJ925_LOCUS1021</name>
</gene>
<evidence type="ECO:0000256" key="1">
    <source>
        <dbReference type="ARBA" id="ARBA00004127"/>
    </source>
</evidence>
<dbReference type="InterPro" id="IPR023214">
    <property type="entry name" value="HAD_sf"/>
</dbReference>
<reference evidence="14" key="1">
    <citation type="submission" date="2021-02" db="EMBL/GenBank/DDBJ databases">
        <authorList>
            <person name="Nowell W R."/>
        </authorList>
    </citation>
    <scope>NUCLEOTIDE SEQUENCE</scope>
</reference>
<evidence type="ECO:0000256" key="10">
    <source>
        <dbReference type="ARBA" id="ARBA00023136"/>
    </source>
</evidence>
<feature type="transmembrane region" description="Helical" evidence="12">
    <location>
        <begin position="486"/>
        <end position="506"/>
    </location>
</feature>
<feature type="transmembrane region" description="Helical" evidence="12">
    <location>
        <begin position="624"/>
        <end position="642"/>
    </location>
</feature>
<keyword evidence="4 12" id="KW-0812">Transmembrane</keyword>
<dbReference type="GO" id="GO:0012505">
    <property type="term" value="C:endomembrane system"/>
    <property type="evidence" value="ECO:0007669"/>
    <property type="project" value="UniProtKB-SubCell"/>
</dbReference>
<keyword evidence="3 12" id="KW-0109">Calcium transport</keyword>
<evidence type="ECO:0000256" key="2">
    <source>
        <dbReference type="ARBA" id="ARBA00022448"/>
    </source>
</evidence>
<dbReference type="SFLD" id="SFLDG00002">
    <property type="entry name" value="C1.7:_P-type_atpase_like"/>
    <property type="match status" value="1"/>
</dbReference>
<feature type="transmembrane region" description="Helical" evidence="12">
    <location>
        <begin position="654"/>
        <end position="672"/>
    </location>
</feature>
<name>A0A816KE18_9BILA</name>
<proteinExistence type="inferred from homology"/>
<evidence type="ECO:0000256" key="12">
    <source>
        <dbReference type="RuleBase" id="RU361146"/>
    </source>
</evidence>
<dbReference type="Pfam" id="PF00689">
    <property type="entry name" value="Cation_ATPase_C"/>
    <property type="match status" value="1"/>
</dbReference>
<dbReference type="SUPFAM" id="SSF81665">
    <property type="entry name" value="Calcium ATPase, transmembrane domain M"/>
    <property type="match status" value="1"/>
</dbReference>
<dbReference type="Gene3D" id="3.40.1110.10">
    <property type="entry name" value="Calcium-transporting ATPase, cytoplasmic domain N"/>
    <property type="match status" value="1"/>
</dbReference>
<evidence type="ECO:0000256" key="9">
    <source>
        <dbReference type="ARBA" id="ARBA00023065"/>
    </source>
</evidence>
<dbReference type="InterPro" id="IPR036412">
    <property type="entry name" value="HAD-like_sf"/>
</dbReference>
<comment type="similarity">
    <text evidence="12">Belongs to the cation transport ATPase (P-type) (TC 3.A.3) family.</text>
</comment>
<accession>A0A816KE18</accession>
<feature type="transmembrane region" description="Helical" evidence="12">
    <location>
        <begin position="76"/>
        <end position="102"/>
    </location>
</feature>
<keyword evidence="8 12" id="KW-1133">Transmembrane helix</keyword>
<dbReference type="InterPro" id="IPR018303">
    <property type="entry name" value="ATPase_P-typ_P_site"/>
</dbReference>
<feature type="transmembrane region" description="Helical" evidence="12">
    <location>
        <begin position="556"/>
        <end position="577"/>
    </location>
</feature>
<dbReference type="PROSITE" id="PS00154">
    <property type="entry name" value="ATPASE_E1_E2"/>
    <property type="match status" value="1"/>
</dbReference>
<dbReference type="Gene3D" id="2.70.150.10">
    <property type="entry name" value="Calcium-transporting ATPase, cytoplasmic transduction domain A"/>
    <property type="match status" value="1"/>
</dbReference>
<keyword evidence="2 12" id="KW-0813">Transport</keyword>
<keyword evidence="9 12" id="KW-0406">Ion transport</keyword>
<dbReference type="AlphaFoldDB" id="A0A816KE18"/>
<keyword evidence="5 12" id="KW-0547">Nucleotide-binding</keyword>
<evidence type="ECO:0000256" key="7">
    <source>
        <dbReference type="ARBA" id="ARBA00022967"/>
    </source>
</evidence>
<dbReference type="InterPro" id="IPR006413">
    <property type="entry name" value="P-type_ATPase_IIA_PMR1"/>
</dbReference>
<dbReference type="GO" id="GO:0005388">
    <property type="term" value="F:P-type calcium transporter activity"/>
    <property type="evidence" value="ECO:0007669"/>
    <property type="project" value="UniProtKB-EC"/>
</dbReference>
<dbReference type="InterPro" id="IPR006068">
    <property type="entry name" value="ATPase_P-typ_cation-transptr_C"/>
</dbReference>
<dbReference type="PRINTS" id="PR00119">
    <property type="entry name" value="CATATPASE"/>
</dbReference>
<evidence type="ECO:0000256" key="3">
    <source>
        <dbReference type="ARBA" id="ARBA00022568"/>
    </source>
</evidence>
<evidence type="ECO:0000259" key="13">
    <source>
        <dbReference type="Pfam" id="PF00689"/>
    </source>
</evidence>
<dbReference type="Gene3D" id="1.20.1110.10">
    <property type="entry name" value="Calcium-transporting ATPase, transmembrane domain"/>
    <property type="match status" value="1"/>
</dbReference>
<dbReference type="Gene3D" id="3.40.50.1000">
    <property type="entry name" value="HAD superfamily/HAD-like"/>
    <property type="match status" value="1"/>
</dbReference>
<dbReference type="InterPro" id="IPR023299">
    <property type="entry name" value="ATPase_P-typ_cyto_dom_N"/>
</dbReference>
<organism evidence="14 15">
    <name type="scientific">Rotaria magnacalcarata</name>
    <dbReference type="NCBI Taxonomy" id="392030"/>
    <lineage>
        <taxon>Eukaryota</taxon>
        <taxon>Metazoa</taxon>
        <taxon>Spiralia</taxon>
        <taxon>Gnathifera</taxon>
        <taxon>Rotifera</taxon>
        <taxon>Eurotatoria</taxon>
        <taxon>Bdelloidea</taxon>
        <taxon>Philodinida</taxon>
        <taxon>Philodinidae</taxon>
        <taxon>Rotaria</taxon>
    </lineage>
</organism>
<dbReference type="EC" id="7.2.2.10" evidence="12"/>
<dbReference type="GO" id="GO:0016020">
    <property type="term" value="C:membrane"/>
    <property type="evidence" value="ECO:0007669"/>
    <property type="project" value="UniProtKB-SubCell"/>
</dbReference>
<dbReference type="SFLD" id="SFLDS00003">
    <property type="entry name" value="Haloacid_Dehalogenase"/>
    <property type="match status" value="1"/>
</dbReference>
<dbReference type="SUPFAM" id="SSF56784">
    <property type="entry name" value="HAD-like"/>
    <property type="match status" value="1"/>
</dbReference>
<dbReference type="NCBIfam" id="TIGR01522">
    <property type="entry name" value="ATPase-IIA2_Ca"/>
    <property type="match status" value="1"/>
</dbReference>
<dbReference type="SFLD" id="SFLDF00027">
    <property type="entry name" value="p-type_atpase"/>
    <property type="match status" value="1"/>
</dbReference>
<evidence type="ECO:0000256" key="5">
    <source>
        <dbReference type="ARBA" id="ARBA00022741"/>
    </source>
</evidence>
<dbReference type="GO" id="GO:0016887">
    <property type="term" value="F:ATP hydrolysis activity"/>
    <property type="evidence" value="ECO:0007669"/>
    <property type="project" value="InterPro"/>
</dbReference>
<dbReference type="Pfam" id="PF13246">
    <property type="entry name" value="Cation_ATPase"/>
    <property type="match status" value="1"/>
</dbReference>
<comment type="caution">
    <text evidence="12">Lacks conserved residue(s) required for the propagation of feature annotation.</text>
</comment>
<evidence type="ECO:0000313" key="14">
    <source>
        <dbReference type="EMBL" id="CAF1914049.1"/>
    </source>
</evidence>
<dbReference type="PANTHER" id="PTHR42861">
    <property type="entry name" value="CALCIUM-TRANSPORTING ATPASE"/>
    <property type="match status" value="1"/>
</dbReference>
<dbReference type="Proteomes" id="UP000663824">
    <property type="component" value="Unassembled WGS sequence"/>
</dbReference>
<keyword evidence="12" id="KW-0106">Calcium</keyword>
<dbReference type="FunFam" id="3.40.1110.10:FF:000006">
    <property type="entry name" value="Calcium-transporting ATPase"/>
    <property type="match status" value="1"/>
</dbReference>
<feature type="domain" description="Cation-transporting P-type ATPase C-terminal" evidence="13">
    <location>
        <begin position="507"/>
        <end position="679"/>
    </location>
</feature>
<comment type="catalytic activity">
    <reaction evidence="11">
        <text>Mn(2+)(in) + ATP + H2O = Mn(2+)(out) + ADP + phosphate + H(+)</text>
        <dbReference type="Rhea" id="RHEA:66820"/>
        <dbReference type="ChEBI" id="CHEBI:15377"/>
        <dbReference type="ChEBI" id="CHEBI:15378"/>
        <dbReference type="ChEBI" id="CHEBI:29035"/>
        <dbReference type="ChEBI" id="CHEBI:30616"/>
        <dbReference type="ChEBI" id="CHEBI:43474"/>
        <dbReference type="ChEBI" id="CHEBI:456216"/>
    </reaction>
    <physiologicalReaction direction="left-to-right" evidence="11">
        <dbReference type="Rhea" id="RHEA:66821"/>
    </physiologicalReaction>
</comment>
<comment type="caution">
    <text evidence="14">The sequence shown here is derived from an EMBL/GenBank/DDBJ whole genome shotgun (WGS) entry which is preliminary data.</text>
</comment>